<dbReference type="PATRIC" id="fig|1116472.3.peg.3704"/>
<dbReference type="InterPro" id="IPR005119">
    <property type="entry name" value="LysR_subst-bd"/>
</dbReference>
<dbReference type="PANTHER" id="PTHR30537:SF3">
    <property type="entry name" value="TRANSCRIPTIONAL REGULATORY PROTEIN"/>
    <property type="match status" value="1"/>
</dbReference>
<dbReference type="EMBL" id="AYLO01000144">
    <property type="protein sequence ID" value="ESS67824.1"/>
    <property type="molecule type" value="Genomic_DNA"/>
</dbReference>
<dbReference type="eggNOG" id="COG0583">
    <property type="taxonomic scope" value="Bacteria"/>
</dbReference>
<keyword evidence="7" id="KW-1185">Reference proteome</keyword>
<keyword evidence="2" id="KW-0805">Transcription regulation</keyword>
<evidence type="ECO:0000259" key="5">
    <source>
        <dbReference type="PROSITE" id="PS50931"/>
    </source>
</evidence>
<evidence type="ECO:0000256" key="3">
    <source>
        <dbReference type="ARBA" id="ARBA00023125"/>
    </source>
</evidence>
<evidence type="ECO:0000256" key="4">
    <source>
        <dbReference type="ARBA" id="ARBA00023163"/>
    </source>
</evidence>
<keyword evidence="3" id="KW-0238">DNA-binding</keyword>
<evidence type="ECO:0000313" key="6">
    <source>
        <dbReference type="EMBL" id="ESS67824.1"/>
    </source>
</evidence>
<keyword evidence="4" id="KW-0804">Transcription</keyword>
<protein>
    <submittedName>
        <fullName evidence="6">Transcriptional regulator, LysR family</fullName>
    </submittedName>
</protein>
<gene>
    <name evidence="6" type="ORF">MGMO_157c00020</name>
</gene>
<dbReference type="GO" id="GO:0043565">
    <property type="term" value="F:sequence-specific DNA binding"/>
    <property type="evidence" value="ECO:0007669"/>
    <property type="project" value="TreeGrafter"/>
</dbReference>
<dbReference type="InterPro" id="IPR000847">
    <property type="entry name" value="LysR_HTH_N"/>
</dbReference>
<dbReference type="InterPro" id="IPR036388">
    <property type="entry name" value="WH-like_DNA-bd_sf"/>
</dbReference>
<dbReference type="GO" id="GO:0006351">
    <property type="term" value="P:DNA-templated transcription"/>
    <property type="evidence" value="ECO:0007669"/>
    <property type="project" value="TreeGrafter"/>
</dbReference>
<dbReference type="Pfam" id="PF03466">
    <property type="entry name" value="LysR_substrate"/>
    <property type="match status" value="1"/>
</dbReference>
<dbReference type="AlphaFoldDB" id="V5BJ73"/>
<reference evidence="6 7" key="1">
    <citation type="journal article" date="2013" name="Genome Announc.">
        <title>Draft Genome Sequence of the Methanotrophic Gammaproteobacterium Methyloglobulus morosus DSM 22980 Strain KoM1.</title>
        <authorList>
            <person name="Poehlein A."/>
            <person name="Deutzmann J.S."/>
            <person name="Daniel R."/>
            <person name="Simeonova D.D."/>
        </authorList>
    </citation>
    <scope>NUCLEOTIDE SEQUENCE [LARGE SCALE GENOMIC DNA]</scope>
    <source>
        <strain evidence="6 7">KoM1</strain>
    </source>
</reference>
<proteinExistence type="inferred from homology"/>
<dbReference type="STRING" id="1116472.MGMO_157c00020"/>
<dbReference type="Gene3D" id="1.10.10.10">
    <property type="entry name" value="Winged helix-like DNA-binding domain superfamily/Winged helix DNA-binding domain"/>
    <property type="match status" value="1"/>
</dbReference>
<dbReference type="Gene3D" id="3.40.190.290">
    <property type="match status" value="1"/>
</dbReference>
<dbReference type="InterPro" id="IPR058163">
    <property type="entry name" value="LysR-type_TF_proteobact-type"/>
</dbReference>
<evidence type="ECO:0000313" key="7">
    <source>
        <dbReference type="Proteomes" id="UP000017842"/>
    </source>
</evidence>
<comment type="caution">
    <text evidence="6">The sequence shown here is derived from an EMBL/GenBank/DDBJ whole genome shotgun (WGS) entry which is preliminary data.</text>
</comment>
<dbReference type="SUPFAM" id="SSF46785">
    <property type="entry name" value="Winged helix' DNA-binding domain"/>
    <property type="match status" value="1"/>
</dbReference>
<evidence type="ECO:0000256" key="1">
    <source>
        <dbReference type="ARBA" id="ARBA00009437"/>
    </source>
</evidence>
<evidence type="ECO:0000256" key="2">
    <source>
        <dbReference type="ARBA" id="ARBA00023015"/>
    </source>
</evidence>
<dbReference type="Pfam" id="PF00126">
    <property type="entry name" value="HTH_1"/>
    <property type="match status" value="1"/>
</dbReference>
<dbReference type="SUPFAM" id="SSF53850">
    <property type="entry name" value="Periplasmic binding protein-like II"/>
    <property type="match status" value="1"/>
</dbReference>
<dbReference type="RefSeq" id="WP_023496316.1">
    <property type="nucleotide sequence ID" value="NZ_AYLO01000144.1"/>
</dbReference>
<accession>V5BJ73</accession>
<name>V5BJ73_9GAMM</name>
<dbReference type="OrthoDB" id="570111at2"/>
<dbReference type="InterPro" id="IPR036390">
    <property type="entry name" value="WH_DNA-bd_sf"/>
</dbReference>
<sequence>MANLNWDDVKYFLALSRFGSVRAASEKLEVSHSTIARHVESLENYLGARLFDRSSIGYAITSVGEEVLGIAEQIEEDMLSLERRIVGQDQKLSGVIRVTMGDALSTHLLMPHFVEFCTIYPDITLEAVITYERLDIGRREADVALRFTKNPPDNLIGKRLVNIYHSIYASEEYLMKHDLENGSTARWISYVGDSGFPDWVKKTDYPHLPLQGIFKSMLLQLEATKAGMGICKLPCFLGDAEPALRRVPPGEASPAYDLWLLTHTDMRKTARIRIFSKFLTEAILSHRELIEGEKTQSF</sequence>
<organism evidence="6 7">
    <name type="scientific">Methyloglobulus morosus KoM1</name>
    <dbReference type="NCBI Taxonomy" id="1116472"/>
    <lineage>
        <taxon>Bacteria</taxon>
        <taxon>Pseudomonadati</taxon>
        <taxon>Pseudomonadota</taxon>
        <taxon>Gammaproteobacteria</taxon>
        <taxon>Methylococcales</taxon>
        <taxon>Methylococcaceae</taxon>
        <taxon>Methyloglobulus</taxon>
    </lineage>
</organism>
<dbReference type="GO" id="GO:0003700">
    <property type="term" value="F:DNA-binding transcription factor activity"/>
    <property type="evidence" value="ECO:0007669"/>
    <property type="project" value="InterPro"/>
</dbReference>
<feature type="domain" description="HTH lysR-type" evidence="5">
    <location>
        <begin position="4"/>
        <end position="61"/>
    </location>
</feature>
<dbReference type="PANTHER" id="PTHR30537">
    <property type="entry name" value="HTH-TYPE TRANSCRIPTIONAL REGULATOR"/>
    <property type="match status" value="1"/>
</dbReference>
<dbReference type="Proteomes" id="UP000017842">
    <property type="component" value="Unassembled WGS sequence"/>
</dbReference>
<comment type="similarity">
    <text evidence="1">Belongs to the LysR transcriptional regulatory family.</text>
</comment>
<dbReference type="PROSITE" id="PS50931">
    <property type="entry name" value="HTH_LYSR"/>
    <property type="match status" value="1"/>
</dbReference>